<accession>A0A6L7G532</accession>
<feature type="domain" description="SH3b" evidence="2">
    <location>
        <begin position="169"/>
        <end position="225"/>
    </location>
</feature>
<keyword evidence="4" id="KW-1185">Reference proteome</keyword>
<dbReference type="AlphaFoldDB" id="A0A6L7G532"/>
<evidence type="ECO:0000313" key="3">
    <source>
        <dbReference type="EMBL" id="MXN17743.1"/>
    </source>
</evidence>
<evidence type="ECO:0000259" key="2">
    <source>
        <dbReference type="Pfam" id="PF08239"/>
    </source>
</evidence>
<gene>
    <name evidence="3" type="ORF">GR170_07855</name>
</gene>
<feature type="signal peptide" evidence="1">
    <location>
        <begin position="1"/>
        <end position="30"/>
    </location>
</feature>
<proteinExistence type="predicted"/>
<dbReference type="InterPro" id="IPR003646">
    <property type="entry name" value="SH3-like_bac-type"/>
</dbReference>
<evidence type="ECO:0000256" key="1">
    <source>
        <dbReference type="SAM" id="SignalP"/>
    </source>
</evidence>
<feature type="chain" id="PRO_5026855031" evidence="1">
    <location>
        <begin position="31"/>
        <end position="288"/>
    </location>
</feature>
<organism evidence="3 4">
    <name type="scientific">Pseudooceanicola albus</name>
    <dbReference type="NCBI Taxonomy" id="2692189"/>
    <lineage>
        <taxon>Bacteria</taxon>
        <taxon>Pseudomonadati</taxon>
        <taxon>Pseudomonadota</taxon>
        <taxon>Alphaproteobacteria</taxon>
        <taxon>Rhodobacterales</taxon>
        <taxon>Paracoccaceae</taxon>
        <taxon>Pseudooceanicola</taxon>
    </lineage>
</organism>
<dbReference type="EMBL" id="WUMU01000006">
    <property type="protein sequence ID" value="MXN17743.1"/>
    <property type="molecule type" value="Genomic_DNA"/>
</dbReference>
<evidence type="ECO:0000313" key="4">
    <source>
        <dbReference type="Proteomes" id="UP000477911"/>
    </source>
</evidence>
<comment type="caution">
    <text evidence="3">The sequence shown here is derived from an EMBL/GenBank/DDBJ whole genome shotgun (WGS) entry which is preliminary data.</text>
</comment>
<keyword evidence="1" id="KW-0732">Signal</keyword>
<name>A0A6L7G532_9RHOB</name>
<reference evidence="3 4" key="1">
    <citation type="submission" date="2019-12" db="EMBL/GenBank/DDBJ databases">
        <authorList>
            <person name="Li M."/>
        </authorList>
    </citation>
    <scope>NUCLEOTIDE SEQUENCE [LARGE SCALE GENOMIC DNA]</scope>
    <source>
        <strain evidence="3 4">GBMRC 2024</strain>
    </source>
</reference>
<dbReference type="Gene3D" id="2.60.120.380">
    <property type="match status" value="1"/>
</dbReference>
<dbReference type="Pfam" id="PF08239">
    <property type="entry name" value="SH3_3"/>
    <property type="match status" value="1"/>
</dbReference>
<dbReference type="Gene3D" id="2.30.30.40">
    <property type="entry name" value="SH3 Domains"/>
    <property type="match status" value="1"/>
</dbReference>
<dbReference type="RefSeq" id="WP_160893381.1">
    <property type="nucleotide sequence ID" value="NZ_WUMU01000006.1"/>
</dbReference>
<sequence>MRRDIGNLRAGALRGLFLCLAVALSGPLAAQEGRSVETRFATGMMSASYSDAITGYESVNYFLQARAGQIMAVAFSASNLSAYFNVWGPGADTALFAGAAAGDRFTGVLPESGRYRIQVYLMRNAARRGETARYRLDLRVSDAPPAADYADGLAGGPDWWVVRDLPPRDRLNLRAGPGTGFGVLGKIPEGAALRNLGCRMSGNSRWCEVETPGGGLRGWVSGRYLREGAAPPQLHLRPGGETEIRFADGCTLLFSPAGKQVAAGASCTPDHFARAARAVAPEGRAQGQ</sequence>
<protein>
    <submittedName>
        <fullName evidence="3">SH3 domain-containing protein</fullName>
    </submittedName>
</protein>
<dbReference type="Proteomes" id="UP000477911">
    <property type="component" value="Unassembled WGS sequence"/>
</dbReference>